<comment type="caution">
    <text evidence="1">The sequence shown here is derived from an EMBL/GenBank/DDBJ whole genome shotgun (WGS) entry which is preliminary data.</text>
</comment>
<dbReference type="Proteomes" id="UP001156882">
    <property type="component" value="Unassembled WGS sequence"/>
</dbReference>
<evidence type="ECO:0000313" key="1">
    <source>
        <dbReference type="EMBL" id="GLS22937.1"/>
    </source>
</evidence>
<protein>
    <submittedName>
        <fullName evidence="1">Uncharacterized protein</fullName>
    </submittedName>
</protein>
<keyword evidence="2" id="KW-1185">Reference proteome</keyword>
<proteinExistence type="predicted"/>
<dbReference type="EMBL" id="BSPC01000068">
    <property type="protein sequence ID" value="GLS22937.1"/>
    <property type="molecule type" value="Genomic_DNA"/>
</dbReference>
<accession>A0ABQ6CRG6</accession>
<name>A0ABQ6CRG6_9HYPH</name>
<evidence type="ECO:0000313" key="2">
    <source>
        <dbReference type="Proteomes" id="UP001156882"/>
    </source>
</evidence>
<organism evidence="1 2">
    <name type="scientific">Labrys miyagiensis</name>
    <dbReference type="NCBI Taxonomy" id="346912"/>
    <lineage>
        <taxon>Bacteria</taxon>
        <taxon>Pseudomonadati</taxon>
        <taxon>Pseudomonadota</taxon>
        <taxon>Alphaproteobacteria</taxon>
        <taxon>Hyphomicrobiales</taxon>
        <taxon>Xanthobacteraceae</taxon>
        <taxon>Labrys</taxon>
    </lineage>
</organism>
<reference evidence="2" key="1">
    <citation type="journal article" date="2019" name="Int. J. Syst. Evol. Microbiol.">
        <title>The Global Catalogue of Microorganisms (GCM) 10K type strain sequencing project: providing services to taxonomists for standard genome sequencing and annotation.</title>
        <authorList>
            <consortium name="The Broad Institute Genomics Platform"/>
            <consortium name="The Broad Institute Genome Sequencing Center for Infectious Disease"/>
            <person name="Wu L."/>
            <person name="Ma J."/>
        </authorList>
    </citation>
    <scope>NUCLEOTIDE SEQUENCE [LARGE SCALE GENOMIC DNA]</scope>
    <source>
        <strain evidence="2">NBRC 101365</strain>
    </source>
</reference>
<gene>
    <name evidence="1" type="ORF">GCM10007874_59570</name>
</gene>
<sequence>MMGGSRIIGSNTMYRLHREGHEVKLTSTGINTVSAEGLPVAFADAQVVVNLTN</sequence>